<protein>
    <recommendedName>
        <fullName evidence="2">Phasin domain-containing protein</fullName>
    </recommendedName>
</protein>
<evidence type="ECO:0000313" key="3">
    <source>
        <dbReference type="EMBL" id="CEK12032.1"/>
    </source>
</evidence>
<evidence type="ECO:0000313" key="4">
    <source>
        <dbReference type="Proteomes" id="UP000032803"/>
    </source>
</evidence>
<keyword evidence="4" id="KW-1185">Reference proteome</keyword>
<sequence length="176" mass="20044">MNQRYLEQWSEIAKHMQKPFLEMLELNLTTLKNFKFIKAEDLATIKSPEEFIEKQVNLAIENGHRALNYFQQSFAIFEQTLRPITESVKNSSKSTLDTARTLKALLDPTKLTMAPTKAAIDITKPLLDPMLATASFSPQQALMEIANFAVDSDKSTVKKSTSHLKKSQGREKFKKH</sequence>
<dbReference type="Proteomes" id="UP000032803">
    <property type="component" value="Chromosome I"/>
</dbReference>
<dbReference type="OrthoDB" id="5638714at2"/>
<feature type="compositionally biased region" description="Basic residues" evidence="1">
    <location>
        <begin position="160"/>
        <end position="176"/>
    </location>
</feature>
<evidence type="ECO:0000259" key="2">
    <source>
        <dbReference type="Pfam" id="PF09361"/>
    </source>
</evidence>
<dbReference type="HOGENOM" id="CLU_1523334_0_0_6"/>
<feature type="domain" description="Phasin" evidence="2">
    <location>
        <begin position="2"/>
        <end position="89"/>
    </location>
</feature>
<name>A0A0A8UY18_LEGHA</name>
<evidence type="ECO:0000256" key="1">
    <source>
        <dbReference type="SAM" id="MobiDB-lite"/>
    </source>
</evidence>
<dbReference type="KEGG" id="lha:LHA_3042"/>
<dbReference type="AlphaFoldDB" id="A0A0A8UY18"/>
<gene>
    <name evidence="3" type="ORF">LHA_3042</name>
</gene>
<dbReference type="EMBL" id="LN681225">
    <property type="protein sequence ID" value="CEK12032.1"/>
    <property type="molecule type" value="Genomic_DNA"/>
</dbReference>
<dbReference type="InterPro" id="IPR018968">
    <property type="entry name" value="Phasin"/>
</dbReference>
<dbReference type="PATRIC" id="fig|449.7.peg.1575"/>
<dbReference type="RefSeq" id="WP_082060368.1">
    <property type="nucleotide sequence ID" value="NZ_LN681225.1"/>
</dbReference>
<dbReference type="STRING" id="449.LHA_3042"/>
<accession>A0A0A8UY18</accession>
<feature type="region of interest" description="Disordered" evidence="1">
    <location>
        <begin position="157"/>
        <end position="176"/>
    </location>
</feature>
<organism evidence="3 4">
    <name type="scientific">Legionella hackeliae</name>
    <dbReference type="NCBI Taxonomy" id="449"/>
    <lineage>
        <taxon>Bacteria</taxon>
        <taxon>Pseudomonadati</taxon>
        <taxon>Pseudomonadota</taxon>
        <taxon>Gammaproteobacteria</taxon>
        <taxon>Legionellales</taxon>
        <taxon>Legionellaceae</taxon>
        <taxon>Legionella</taxon>
    </lineage>
</organism>
<proteinExistence type="predicted"/>
<dbReference type="Pfam" id="PF09361">
    <property type="entry name" value="Phasin_2"/>
    <property type="match status" value="1"/>
</dbReference>
<reference evidence="4" key="1">
    <citation type="submission" date="2014-09" db="EMBL/GenBank/DDBJ databases">
        <authorList>
            <person name="Gomez-Valero L."/>
        </authorList>
    </citation>
    <scope>NUCLEOTIDE SEQUENCE [LARGE SCALE GENOMIC DNA]</scope>
    <source>
        <strain evidence="4">ATCC35250</strain>
    </source>
</reference>